<gene>
    <name evidence="1" type="ORF">MPNT_10244</name>
</gene>
<dbReference type="EMBL" id="CAJNOB010000001">
    <property type="protein sequence ID" value="CAF0689505.1"/>
    <property type="molecule type" value="Genomic_DNA"/>
</dbReference>
<name>A0A8J2FUZ9_9BACT</name>
<evidence type="ECO:0000313" key="1">
    <source>
        <dbReference type="EMBL" id="CAF0689505.1"/>
    </source>
</evidence>
<dbReference type="AlphaFoldDB" id="A0A8J2FUZ9"/>
<dbReference type="Proteomes" id="UP000663859">
    <property type="component" value="Unassembled WGS sequence"/>
</dbReference>
<proteinExistence type="predicted"/>
<evidence type="ECO:0000313" key="2">
    <source>
        <dbReference type="Proteomes" id="UP000663859"/>
    </source>
</evidence>
<comment type="caution">
    <text evidence="1">The sequence shown here is derived from an EMBL/GenBank/DDBJ whole genome shotgun (WGS) entry which is preliminary data.</text>
</comment>
<keyword evidence="2" id="KW-1185">Reference proteome</keyword>
<organism evidence="1 2">
    <name type="scientific">Candidatus Methylacidithermus pantelleriae</name>
    <dbReference type="NCBI Taxonomy" id="2744239"/>
    <lineage>
        <taxon>Bacteria</taxon>
        <taxon>Pseudomonadati</taxon>
        <taxon>Verrucomicrobiota</taxon>
        <taxon>Methylacidiphilae</taxon>
        <taxon>Methylacidiphilales</taxon>
        <taxon>Methylacidiphilaceae</taxon>
        <taxon>Candidatus Methylacidithermus</taxon>
    </lineage>
</organism>
<reference evidence="1" key="1">
    <citation type="submission" date="2021-02" db="EMBL/GenBank/DDBJ databases">
        <authorList>
            <person name="Cremers G."/>
            <person name="Picone N."/>
        </authorList>
    </citation>
    <scope>NUCLEOTIDE SEQUENCE</scope>
    <source>
        <strain evidence="1">PQ17</strain>
    </source>
</reference>
<sequence length="83" mass="8931">MPRTATCSCGCGCRINGKARASVWFWTVWAWPRGKEASREALRANWIVTGTTKDVQALLEAGGIGAKFPCCAGSERPAGVHKH</sequence>
<accession>A0A8J2FUZ9</accession>
<protein>
    <submittedName>
        <fullName evidence="1">Uncharacterized protein</fullName>
    </submittedName>
</protein>